<dbReference type="RefSeq" id="WP_121699269.1">
    <property type="nucleotide sequence ID" value="NZ_JBCLPP010000026.1"/>
</dbReference>
<proteinExistence type="predicted"/>
<dbReference type="Pfam" id="PF19515">
    <property type="entry name" value="DUF6048"/>
    <property type="match status" value="1"/>
</dbReference>
<name>A0ABV4CX00_9BACT</name>
<evidence type="ECO:0000256" key="1">
    <source>
        <dbReference type="SAM" id="SignalP"/>
    </source>
</evidence>
<feature type="chain" id="PRO_5046475807" evidence="1">
    <location>
        <begin position="20"/>
        <end position="294"/>
    </location>
</feature>
<reference evidence="2 3" key="1">
    <citation type="submission" date="2024-03" db="EMBL/GenBank/DDBJ databases">
        <title>Mouse gut bacterial collection (mGBC) of GemPharmatech.</title>
        <authorList>
            <person name="He Y."/>
            <person name="Dong L."/>
            <person name="Wu D."/>
            <person name="Gao X."/>
            <person name="Lin Z."/>
        </authorList>
    </citation>
    <scope>NUCLEOTIDE SEQUENCE [LARGE SCALE GENOMIC DNA]</scope>
    <source>
        <strain evidence="2 3">54-13</strain>
    </source>
</reference>
<evidence type="ECO:0000313" key="2">
    <source>
        <dbReference type="EMBL" id="MEY8245876.1"/>
    </source>
</evidence>
<accession>A0ABV4CX00</accession>
<gene>
    <name evidence="2" type="ORF">AAK873_09650</name>
</gene>
<dbReference type="EMBL" id="JBCLPP010000026">
    <property type="protein sequence ID" value="MEY8245876.1"/>
    <property type="molecule type" value="Genomic_DNA"/>
</dbReference>
<comment type="caution">
    <text evidence="2">The sequence shown here is derived from an EMBL/GenBank/DDBJ whole genome shotgun (WGS) entry which is preliminary data.</text>
</comment>
<keyword evidence="1" id="KW-0732">Signal</keyword>
<evidence type="ECO:0000313" key="3">
    <source>
        <dbReference type="Proteomes" id="UP001565200"/>
    </source>
</evidence>
<protein>
    <submittedName>
        <fullName evidence="2">DUF6048 family protein</fullName>
    </submittedName>
</protein>
<organism evidence="2 3">
    <name type="scientific">Heminiphilus faecis</name>
    <dbReference type="NCBI Taxonomy" id="2601703"/>
    <lineage>
        <taxon>Bacteria</taxon>
        <taxon>Pseudomonadati</taxon>
        <taxon>Bacteroidota</taxon>
        <taxon>Bacteroidia</taxon>
        <taxon>Bacteroidales</taxon>
        <taxon>Muribaculaceae</taxon>
        <taxon>Heminiphilus</taxon>
    </lineage>
</organism>
<sequence length="294" mass="32308">MNRFCIILLIGALALSAAAQRRITPVDNPDKKRGAPVVPEAVDTVAGGRPASVVETTDLAGHTVLVDTISGEEYRDTILTTAPKLIYPRFDAVTVGVNVWDPLMRCFGQKYGLIGFWGELSLHNWIKPAVEIGLGSANYTPDDGNYTYKSSIAPYFKIGLNYNFLYNSNPDYSVYAGLRYGVSNFSYEVTDVTMNQGYWDENVSFDIPSQRATVGYFEAMVGIRVKVLGNVSLGWELKVHRIAHGGKGEYGEPWYVPGYGAKSSLFNASFSVSYTLPLGRRQTMVPPGADAEEE</sequence>
<dbReference type="InterPro" id="IPR046111">
    <property type="entry name" value="DUF6048"/>
</dbReference>
<feature type="signal peptide" evidence="1">
    <location>
        <begin position="1"/>
        <end position="19"/>
    </location>
</feature>
<dbReference type="Proteomes" id="UP001565200">
    <property type="component" value="Unassembled WGS sequence"/>
</dbReference>
<keyword evidence="3" id="KW-1185">Reference proteome</keyword>